<dbReference type="PANTHER" id="PTHR11695">
    <property type="entry name" value="ALCOHOL DEHYDROGENASE RELATED"/>
    <property type="match status" value="1"/>
</dbReference>
<feature type="region of interest" description="Disordered" evidence="1">
    <location>
        <begin position="608"/>
        <end position="651"/>
    </location>
</feature>
<sequence>MRPATNMSTFCVIPQTKDPISKIVINETNTHFAGYIHRSWPWEDESGHSYRAKRAPLTYIDEDWAKDQPSTSCYIAQLPPKIIPQPPPPPHPHPRSRSRIKPRSKSMTKANPSIMSALLEEDEDRESAHRKSQASLYSSASACRATSQEQFLRLLFYATSYAPPIPSSGMPGFTSLTLPRAPQPAFTPNSSSKRVSVIGGADGKIDLTKSGIAQTTMATVEVTKGLAISTGATSYEGPRSFRSRKAGTDAVLSFTSYRQPPDYIPSGSVSVQVWAVAVDGDDAKLSGVVTSRVRRNWDWNFSSAPRANVSVRSKHKRSESDDSGRSLGGQSRIEPDVGYIPGRSFFGRILECGWDVKDQVAKKGEWVCGALQEFIVVDRHRVHRTPHPPSISALADSSISSSSPYNQPQNSYPSPNSSSPSTPNPRTPSRANSLARPGRPTNLNLNPPLTLDEYALLPLCGVFAYRAVRILAYAFGKPLISSVDPFAQGPSTKHIDEHHGSRRRALVLRGHDGVGAMAVQMLEGSEEERVYMESVERRVRRWGAEEVVSDDGGSGSADGEGEDSEGAVPVVRIIERLVGDGDVFDAVLDTVGEKEIWEASERLLRNAGVSASHPQSAVSRPGLKRGLSLRKNKDPGAAPAVQGTPSQGTGQFTTLVGDFPGRPIPIAGDHFKAGLRSMKNTHTQITAQDGTAADDLCKKGGRGRVGHAWVSIGQDVDWEGEDVRDSVAAVLKMAVNEGVRPWAGENTTQTRCSRVVPFERTPQIFVADGPLGNGGTAVVKLVE</sequence>
<feature type="region of interest" description="Disordered" evidence="1">
    <location>
        <begin position="546"/>
        <end position="565"/>
    </location>
</feature>
<feature type="region of interest" description="Disordered" evidence="1">
    <location>
        <begin position="310"/>
        <end position="335"/>
    </location>
</feature>
<name>A0A6A4HI80_9AGAR</name>
<dbReference type="Proteomes" id="UP000799118">
    <property type="component" value="Unassembled WGS sequence"/>
</dbReference>
<reference evidence="2" key="1">
    <citation type="journal article" date="2019" name="Environ. Microbiol.">
        <title>Fungal ecological strategies reflected in gene transcription - a case study of two litter decomposers.</title>
        <authorList>
            <person name="Barbi F."/>
            <person name="Kohler A."/>
            <person name="Barry K."/>
            <person name="Baskaran P."/>
            <person name="Daum C."/>
            <person name="Fauchery L."/>
            <person name="Ihrmark K."/>
            <person name="Kuo A."/>
            <person name="LaButti K."/>
            <person name="Lipzen A."/>
            <person name="Morin E."/>
            <person name="Grigoriev I.V."/>
            <person name="Henrissat B."/>
            <person name="Lindahl B."/>
            <person name="Martin F."/>
        </authorList>
    </citation>
    <scope>NUCLEOTIDE SEQUENCE</scope>
    <source>
        <strain evidence="2">JB14</strain>
    </source>
</reference>
<feature type="compositionally biased region" description="Pro residues" evidence="1">
    <location>
        <begin position="81"/>
        <end position="91"/>
    </location>
</feature>
<dbReference type="EMBL" id="ML769485">
    <property type="protein sequence ID" value="KAE9398239.1"/>
    <property type="molecule type" value="Genomic_DNA"/>
</dbReference>
<keyword evidence="3" id="KW-1185">Reference proteome</keyword>
<evidence type="ECO:0000256" key="1">
    <source>
        <dbReference type="SAM" id="MobiDB-lite"/>
    </source>
</evidence>
<feature type="compositionally biased region" description="Low complexity" evidence="1">
    <location>
        <begin position="390"/>
        <end position="421"/>
    </location>
</feature>
<proteinExistence type="predicted"/>
<dbReference type="InterPro" id="IPR011032">
    <property type="entry name" value="GroES-like_sf"/>
</dbReference>
<dbReference type="OrthoDB" id="201656at2759"/>
<accession>A0A6A4HI80</accession>
<feature type="compositionally biased region" description="Basic residues" evidence="1">
    <location>
        <begin position="92"/>
        <end position="106"/>
    </location>
</feature>
<organism evidence="2 3">
    <name type="scientific">Gymnopus androsaceus JB14</name>
    <dbReference type="NCBI Taxonomy" id="1447944"/>
    <lineage>
        <taxon>Eukaryota</taxon>
        <taxon>Fungi</taxon>
        <taxon>Dikarya</taxon>
        <taxon>Basidiomycota</taxon>
        <taxon>Agaricomycotina</taxon>
        <taxon>Agaricomycetes</taxon>
        <taxon>Agaricomycetidae</taxon>
        <taxon>Agaricales</taxon>
        <taxon>Marasmiineae</taxon>
        <taxon>Omphalotaceae</taxon>
        <taxon>Gymnopus</taxon>
    </lineage>
</organism>
<feature type="region of interest" description="Disordered" evidence="1">
    <location>
        <begin position="78"/>
        <end position="111"/>
    </location>
</feature>
<dbReference type="InterPro" id="IPR050700">
    <property type="entry name" value="YIM1/Zinc_Alcohol_DH_Fams"/>
</dbReference>
<dbReference type="GO" id="GO:0005739">
    <property type="term" value="C:mitochondrion"/>
    <property type="evidence" value="ECO:0007669"/>
    <property type="project" value="TreeGrafter"/>
</dbReference>
<evidence type="ECO:0000313" key="3">
    <source>
        <dbReference type="Proteomes" id="UP000799118"/>
    </source>
</evidence>
<feature type="region of interest" description="Disordered" evidence="1">
    <location>
        <begin position="387"/>
        <end position="441"/>
    </location>
</feature>
<dbReference type="AlphaFoldDB" id="A0A6A4HI80"/>
<dbReference type="SUPFAM" id="SSF50129">
    <property type="entry name" value="GroES-like"/>
    <property type="match status" value="1"/>
</dbReference>
<dbReference type="Gene3D" id="3.40.50.720">
    <property type="entry name" value="NAD(P)-binding Rossmann-like Domain"/>
    <property type="match status" value="1"/>
</dbReference>
<protein>
    <submittedName>
        <fullName evidence="2">Uncharacterized protein</fullName>
    </submittedName>
</protein>
<gene>
    <name evidence="2" type="ORF">BT96DRAFT_1020242</name>
</gene>
<dbReference type="PANTHER" id="PTHR11695:SF294">
    <property type="entry name" value="RETICULON-4-INTERACTING PROTEIN 1, MITOCHONDRIAL"/>
    <property type="match status" value="1"/>
</dbReference>
<dbReference type="Gene3D" id="3.90.180.10">
    <property type="entry name" value="Medium-chain alcohol dehydrogenases, catalytic domain"/>
    <property type="match status" value="1"/>
</dbReference>
<evidence type="ECO:0000313" key="2">
    <source>
        <dbReference type="EMBL" id="KAE9398239.1"/>
    </source>
</evidence>